<dbReference type="AlphaFoldDB" id="A0A455SJB9"/>
<feature type="transmembrane region" description="Helical" evidence="5">
    <location>
        <begin position="229"/>
        <end position="252"/>
    </location>
</feature>
<dbReference type="InterPro" id="IPR020846">
    <property type="entry name" value="MFS_dom"/>
</dbReference>
<dbReference type="InterPro" id="IPR011701">
    <property type="entry name" value="MFS"/>
</dbReference>
<dbReference type="EMBL" id="AP019376">
    <property type="protein sequence ID" value="BBH87448.1"/>
    <property type="molecule type" value="Genomic_DNA"/>
</dbReference>
<feature type="transmembrane region" description="Helical" evidence="5">
    <location>
        <begin position="264"/>
        <end position="287"/>
    </location>
</feature>
<evidence type="ECO:0000259" key="6">
    <source>
        <dbReference type="PROSITE" id="PS50850"/>
    </source>
</evidence>
<proteinExistence type="predicted"/>
<feature type="transmembrane region" description="Helical" evidence="5">
    <location>
        <begin position="50"/>
        <end position="69"/>
    </location>
</feature>
<dbReference type="CDD" id="cd17355">
    <property type="entry name" value="MFS_YcxA_like"/>
    <property type="match status" value="1"/>
</dbReference>
<feature type="transmembrane region" description="Helical" evidence="5">
    <location>
        <begin position="171"/>
        <end position="191"/>
    </location>
</feature>
<feature type="transmembrane region" description="Helical" evidence="5">
    <location>
        <begin position="322"/>
        <end position="342"/>
    </location>
</feature>
<dbReference type="SUPFAM" id="SSF103473">
    <property type="entry name" value="MFS general substrate transporter"/>
    <property type="match status" value="1"/>
</dbReference>
<feature type="transmembrane region" description="Helical" evidence="5">
    <location>
        <begin position="105"/>
        <end position="129"/>
    </location>
</feature>
<dbReference type="InterPro" id="IPR036259">
    <property type="entry name" value="MFS_trans_sf"/>
</dbReference>
<evidence type="ECO:0000256" key="2">
    <source>
        <dbReference type="ARBA" id="ARBA00022692"/>
    </source>
</evidence>
<evidence type="ECO:0000256" key="3">
    <source>
        <dbReference type="ARBA" id="ARBA00022989"/>
    </source>
</evidence>
<comment type="subcellular location">
    <subcellularLocation>
        <location evidence="1">Cell membrane</location>
        <topology evidence="1">Multi-pass membrane protein</topology>
    </subcellularLocation>
</comment>
<dbReference type="InterPro" id="IPR050327">
    <property type="entry name" value="Proton-linked_MCT"/>
</dbReference>
<feature type="transmembrane region" description="Helical" evidence="5">
    <location>
        <begin position="141"/>
        <end position="165"/>
    </location>
</feature>
<keyword evidence="4 5" id="KW-0472">Membrane</keyword>
<name>A0A455SJB9_9CHLR</name>
<protein>
    <submittedName>
        <fullName evidence="7">Putative MFS-type transporter YbfB</fullName>
    </submittedName>
</protein>
<evidence type="ECO:0000256" key="5">
    <source>
        <dbReference type="SAM" id="Phobius"/>
    </source>
</evidence>
<keyword evidence="3 5" id="KW-1133">Transmembrane helix</keyword>
<feature type="transmembrane region" description="Helical" evidence="5">
    <location>
        <begin position="76"/>
        <end position="99"/>
    </location>
</feature>
<dbReference type="GO" id="GO:0022857">
    <property type="term" value="F:transmembrane transporter activity"/>
    <property type="evidence" value="ECO:0007669"/>
    <property type="project" value="InterPro"/>
</dbReference>
<feature type="transmembrane region" description="Helical" evidence="5">
    <location>
        <begin position="387"/>
        <end position="408"/>
    </location>
</feature>
<sequence>MKSLKRLPIHYAWILLFLCFLGLLMVQGVRLSFGAFVQPWERSFATNRETISLISMVSFVFYGLSQPLVGRLADLYGLRIVFPAGVFLVGGSLIATTFASSPLHLVLLFGGMGSIGFGATSYVAVSAAITRWFHTRRGIAFGVMEAGVSAGQLVLVPVALFAVTTWGWQRFLFWVGLLLCLIVCPLLYFCLRSSPAEIGMRPYGEVQPEEQEAVTSTEKGSPLPWWRILATWPFWGLALPFFVCGVTTTGLMDTHLISYAHDHGFSTATVGVAVSLLAAFNIIGSLASGPLADIWDGRWMLALFYGVRALSLVLLLNVHHPFLLLLFSVIFGLVDFATVAPTQTLASHYFPSGAAGFVFGLLSLFHQLGSALGAYLPGLLYDWTGSYILVFSGAIALLVLATVINILLPPFKRGASLPAVELERG</sequence>
<gene>
    <name evidence="7" type="primary">ybfB</name>
    <name evidence="7" type="ORF">KTC_21990</name>
</gene>
<dbReference type="PANTHER" id="PTHR11360">
    <property type="entry name" value="MONOCARBOXYLATE TRANSPORTER"/>
    <property type="match status" value="1"/>
</dbReference>
<keyword evidence="2 5" id="KW-0812">Transmembrane</keyword>
<evidence type="ECO:0000313" key="7">
    <source>
        <dbReference type="EMBL" id="BBH87448.1"/>
    </source>
</evidence>
<dbReference type="Gene3D" id="1.20.1250.20">
    <property type="entry name" value="MFS general substrate transporter like domains"/>
    <property type="match status" value="2"/>
</dbReference>
<dbReference type="GO" id="GO:0005886">
    <property type="term" value="C:plasma membrane"/>
    <property type="evidence" value="ECO:0007669"/>
    <property type="project" value="UniProtKB-SubCell"/>
</dbReference>
<reference evidence="7" key="1">
    <citation type="submission" date="2018-12" db="EMBL/GenBank/DDBJ databases">
        <title>Novel natural products biosynthetic potential of the class Ktedonobacteria.</title>
        <authorList>
            <person name="Zheng Y."/>
            <person name="Saitou A."/>
            <person name="Wang C.M."/>
            <person name="Toyoda A."/>
            <person name="Minakuchi Y."/>
            <person name="Sekiguchi Y."/>
            <person name="Ueda K."/>
            <person name="Takano H."/>
            <person name="Sakai Y."/>
            <person name="Yokota A."/>
            <person name="Yabe S."/>
        </authorList>
    </citation>
    <scope>NUCLEOTIDE SEQUENCE</scope>
    <source>
        <strain evidence="7">COM3</strain>
    </source>
</reference>
<feature type="domain" description="Major facilitator superfamily (MFS) profile" evidence="6">
    <location>
        <begin position="14"/>
        <end position="413"/>
    </location>
</feature>
<evidence type="ECO:0000256" key="4">
    <source>
        <dbReference type="ARBA" id="ARBA00023136"/>
    </source>
</evidence>
<organism evidence="7">
    <name type="scientific">Thermosporothrix sp. COM3</name>
    <dbReference type="NCBI Taxonomy" id="2490863"/>
    <lineage>
        <taxon>Bacteria</taxon>
        <taxon>Bacillati</taxon>
        <taxon>Chloroflexota</taxon>
        <taxon>Ktedonobacteria</taxon>
        <taxon>Ktedonobacterales</taxon>
        <taxon>Thermosporotrichaceae</taxon>
        <taxon>Thermosporothrix</taxon>
    </lineage>
</organism>
<feature type="transmembrane region" description="Helical" evidence="5">
    <location>
        <begin position="354"/>
        <end position="375"/>
    </location>
</feature>
<dbReference type="Pfam" id="PF07690">
    <property type="entry name" value="MFS_1"/>
    <property type="match status" value="1"/>
</dbReference>
<accession>A0A455SJB9</accession>
<evidence type="ECO:0000256" key="1">
    <source>
        <dbReference type="ARBA" id="ARBA00004651"/>
    </source>
</evidence>
<dbReference type="PANTHER" id="PTHR11360:SF284">
    <property type="entry name" value="EG:103B4.3 PROTEIN-RELATED"/>
    <property type="match status" value="1"/>
</dbReference>
<dbReference type="PROSITE" id="PS50850">
    <property type="entry name" value="MFS"/>
    <property type="match status" value="1"/>
</dbReference>